<organism evidence="3 4">
    <name type="scientific">Thelephora terrestris</name>
    <dbReference type="NCBI Taxonomy" id="56493"/>
    <lineage>
        <taxon>Eukaryota</taxon>
        <taxon>Fungi</taxon>
        <taxon>Dikarya</taxon>
        <taxon>Basidiomycota</taxon>
        <taxon>Agaricomycotina</taxon>
        <taxon>Agaricomycetes</taxon>
        <taxon>Thelephorales</taxon>
        <taxon>Thelephoraceae</taxon>
        <taxon>Thelephora</taxon>
    </lineage>
</organism>
<evidence type="ECO:0000259" key="2">
    <source>
        <dbReference type="PROSITE" id="PS50097"/>
    </source>
</evidence>
<feature type="domain" description="BTB" evidence="2">
    <location>
        <begin position="148"/>
        <end position="200"/>
    </location>
</feature>
<feature type="compositionally biased region" description="Acidic residues" evidence="1">
    <location>
        <begin position="86"/>
        <end position="105"/>
    </location>
</feature>
<dbReference type="AlphaFoldDB" id="A0A9P6LE90"/>
<evidence type="ECO:0000256" key="1">
    <source>
        <dbReference type="SAM" id="MobiDB-lite"/>
    </source>
</evidence>
<feature type="region of interest" description="Disordered" evidence="1">
    <location>
        <begin position="72"/>
        <end position="136"/>
    </location>
</feature>
<reference evidence="3" key="1">
    <citation type="journal article" date="2020" name="Nat. Commun.">
        <title>Large-scale genome sequencing of mycorrhizal fungi provides insights into the early evolution of symbiotic traits.</title>
        <authorList>
            <person name="Miyauchi S."/>
            <person name="Kiss E."/>
            <person name="Kuo A."/>
            <person name="Drula E."/>
            <person name="Kohler A."/>
            <person name="Sanchez-Garcia M."/>
            <person name="Morin E."/>
            <person name="Andreopoulos B."/>
            <person name="Barry K.W."/>
            <person name="Bonito G."/>
            <person name="Buee M."/>
            <person name="Carver A."/>
            <person name="Chen C."/>
            <person name="Cichocki N."/>
            <person name="Clum A."/>
            <person name="Culley D."/>
            <person name="Crous P.W."/>
            <person name="Fauchery L."/>
            <person name="Girlanda M."/>
            <person name="Hayes R.D."/>
            <person name="Keri Z."/>
            <person name="LaButti K."/>
            <person name="Lipzen A."/>
            <person name="Lombard V."/>
            <person name="Magnuson J."/>
            <person name="Maillard F."/>
            <person name="Murat C."/>
            <person name="Nolan M."/>
            <person name="Ohm R.A."/>
            <person name="Pangilinan J."/>
            <person name="Pereira M.F."/>
            <person name="Perotto S."/>
            <person name="Peter M."/>
            <person name="Pfister S."/>
            <person name="Riley R."/>
            <person name="Sitrit Y."/>
            <person name="Stielow J.B."/>
            <person name="Szollosi G."/>
            <person name="Zifcakova L."/>
            <person name="Stursova M."/>
            <person name="Spatafora J.W."/>
            <person name="Tedersoo L."/>
            <person name="Vaario L.M."/>
            <person name="Yamada A."/>
            <person name="Yan M."/>
            <person name="Wang P."/>
            <person name="Xu J."/>
            <person name="Bruns T."/>
            <person name="Baldrian P."/>
            <person name="Vilgalys R."/>
            <person name="Dunand C."/>
            <person name="Henrissat B."/>
            <person name="Grigoriev I.V."/>
            <person name="Hibbett D."/>
            <person name="Nagy L.G."/>
            <person name="Martin F.M."/>
        </authorList>
    </citation>
    <scope>NUCLEOTIDE SEQUENCE</scope>
    <source>
        <strain evidence="3">UH-Tt-Lm1</strain>
    </source>
</reference>
<gene>
    <name evidence="3" type="ORF">BJ322DRAFT_1103822</name>
</gene>
<accession>A0A9P6LE90</accession>
<comment type="caution">
    <text evidence="3">The sequence shown here is derived from an EMBL/GenBank/DDBJ whole genome shotgun (WGS) entry which is preliminary data.</text>
</comment>
<dbReference type="EMBL" id="WIUZ02000001">
    <property type="protein sequence ID" value="KAF9793428.1"/>
    <property type="molecule type" value="Genomic_DNA"/>
</dbReference>
<sequence length="575" mass="64162">MTIPTPLQEALRDSITSGTFVDVKFWVFSKRRSNPGSIGGPKALFVNEHVAKRVPRLGALLDDRKTKENLRVRFPTEREPYTSGYDYDEDSDLEDDDEDASDLDDGPTAASQVAGGKSGNYPEPVAFEIPDAKSNDSQASDIISVSEFNSLFSESSDTKDETNPAPSAHVGKVIVIEDVAFTTFQALLRYLYTNEIEFAPWGSTERREARTRETVSEPYGIPKPSPKSVYRLADKYEIPELKELALRQIQQDLFKCDITEEVFSKYTSWYPKLRELELRQLARVLLSSEPGTTLASFKEKVKCYTHGKLPYGGHVISTLYELMESDESVKETPLAVAASVERVPGEEWAGLRRALISSLSSGTFLDSQFYAVESRSTTSSPKLRPIYFCSRVDKNLMSRLVTCSSKLGSQRTSLQGMDGYDSDIDVEKSDQEDSIERYPRFKCVRESPTPMDFPLDPALLLNHRAAKTWSAIFLYVYTGQITFAAISSRGVDLSKDDQNGHSEGEPKPLQDPEGLNSPLPPVAFTTFQPCSPKSVYFLANKVGLTGLCDIAFKSIRSNLDENNIIEELFSPFTAE</sequence>
<feature type="region of interest" description="Disordered" evidence="1">
    <location>
        <begin position="494"/>
        <end position="518"/>
    </location>
</feature>
<feature type="compositionally biased region" description="Basic and acidic residues" evidence="1">
    <location>
        <begin position="494"/>
        <end position="510"/>
    </location>
</feature>
<name>A0A9P6LE90_9AGAM</name>
<dbReference type="PROSITE" id="PS50097">
    <property type="entry name" value="BTB"/>
    <property type="match status" value="1"/>
</dbReference>
<dbReference type="InterPro" id="IPR000210">
    <property type="entry name" value="BTB/POZ_dom"/>
</dbReference>
<dbReference type="Gene3D" id="3.30.710.10">
    <property type="entry name" value="Potassium Channel Kv1.1, Chain A"/>
    <property type="match status" value="1"/>
</dbReference>
<dbReference type="Proteomes" id="UP000736335">
    <property type="component" value="Unassembled WGS sequence"/>
</dbReference>
<reference evidence="3" key="2">
    <citation type="submission" date="2020-11" db="EMBL/GenBank/DDBJ databases">
        <authorList>
            <consortium name="DOE Joint Genome Institute"/>
            <person name="Kuo A."/>
            <person name="Miyauchi S."/>
            <person name="Kiss E."/>
            <person name="Drula E."/>
            <person name="Kohler A."/>
            <person name="Sanchez-Garcia M."/>
            <person name="Andreopoulos B."/>
            <person name="Barry K.W."/>
            <person name="Bonito G."/>
            <person name="Buee M."/>
            <person name="Carver A."/>
            <person name="Chen C."/>
            <person name="Cichocki N."/>
            <person name="Clum A."/>
            <person name="Culley D."/>
            <person name="Crous P.W."/>
            <person name="Fauchery L."/>
            <person name="Girlanda M."/>
            <person name="Hayes R."/>
            <person name="Keri Z."/>
            <person name="Labutti K."/>
            <person name="Lipzen A."/>
            <person name="Lombard V."/>
            <person name="Magnuson J."/>
            <person name="Maillard F."/>
            <person name="Morin E."/>
            <person name="Murat C."/>
            <person name="Nolan M."/>
            <person name="Ohm R."/>
            <person name="Pangilinan J."/>
            <person name="Pereira M."/>
            <person name="Perotto S."/>
            <person name="Peter M."/>
            <person name="Riley R."/>
            <person name="Sitrit Y."/>
            <person name="Stielow B."/>
            <person name="Szollosi G."/>
            <person name="Zifcakova L."/>
            <person name="Stursova M."/>
            <person name="Spatafora J.W."/>
            <person name="Tedersoo L."/>
            <person name="Vaario L.-M."/>
            <person name="Yamada A."/>
            <person name="Yan M."/>
            <person name="Wang P."/>
            <person name="Xu J."/>
            <person name="Bruns T."/>
            <person name="Baldrian P."/>
            <person name="Vilgalys R."/>
            <person name="Henrissat B."/>
            <person name="Grigoriev I.V."/>
            <person name="Hibbett D."/>
            <person name="Nagy L.G."/>
            <person name="Martin F.M."/>
        </authorList>
    </citation>
    <scope>NUCLEOTIDE SEQUENCE</scope>
    <source>
        <strain evidence="3">UH-Tt-Lm1</strain>
    </source>
</reference>
<dbReference type="SUPFAM" id="SSF54695">
    <property type="entry name" value="POZ domain"/>
    <property type="match status" value="1"/>
</dbReference>
<proteinExistence type="predicted"/>
<dbReference type="InterPro" id="IPR011333">
    <property type="entry name" value="SKP1/BTB/POZ_sf"/>
</dbReference>
<keyword evidence="4" id="KW-1185">Reference proteome</keyword>
<dbReference type="OrthoDB" id="6359816at2759"/>
<protein>
    <recommendedName>
        <fullName evidence="2">BTB domain-containing protein</fullName>
    </recommendedName>
</protein>
<evidence type="ECO:0000313" key="4">
    <source>
        <dbReference type="Proteomes" id="UP000736335"/>
    </source>
</evidence>
<dbReference type="CDD" id="cd18186">
    <property type="entry name" value="BTB_POZ_ZBTB_KLHL-like"/>
    <property type="match status" value="1"/>
</dbReference>
<evidence type="ECO:0000313" key="3">
    <source>
        <dbReference type="EMBL" id="KAF9793428.1"/>
    </source>
</evidence>
<dbReference type="PANTHER" id="PTHR24413">
    <property type="entry name" value="SPECKLE-TYPE POZ PROTEIN"/>
    <property type="match status" value="1"/>
</dbReference>